<gene>
    <name evidence="2" type="ORF">PH603_08405</name>
</gene>
<organism evidence="2 3">
    <name type="scientific">Gimibacter soli</name>
    <dbReference type="NCBI Taxonomy" id="3024400"/>
    <lineage>
        <taxon>Bacteria</taxon>
        <taxon>Pseudomonadati</taxon>
        <taxon>Pseudomonadota</taxon>
        <taxon>Alphaproteobacteria</taxon>
        <taxon>Kordiimonadales</taxon>
        <taxon>Temperatibacteraceae</taxon>
        <taxon>Gimibacter</taxon>
    </lineage>
</organism>
<accession>A0AAE9XV47</accession>
<reference evidence="2" key="1">
    <citation type="submission" date="2023-01" db="EMBL/GenBank/DDBJ databases">
        <title>The genome sequence of Kordiimonadaceae bacterium 6D33.</title>
        <authorList>
            <person name="Liu Y."/>
        </authorList>
    </citation>
    <scope>NUCLEOTIDE SEQUENCE</scope>
    <source>
        <strain evidence="2">6D33</strain>
    </source>
</reference>
<dbReference type="PANTHER" id="PTHR22642:SF2">
    <property type="entry name" value="PROTEIN LONG AFTER FAR-RED 3"/>
    <property type="match status" value="1"/>
</dbReference>
<dbReference type="Pfam" id="PF07969">
    <property type="entry name" value="Amidohydro_3"/>
    <property type="match status" value="1"/>
</dbReference>
<sequence length="588" mass="62922">MRYVTKTFGAGVALAALLVAGCGEKAGDNDAAKGPVADRVIVGATIYTVDGDNRVADAMAVREGKILYVGDRAGAQAYVGDGTQVDVLDGKVIFPGFTDTHAHVASGGEELNGLSLTGVGSVEEIIAKVKAYADAHPDLDIIVGRGWDLTLFPGANPSKDLLDAIVPDRPVYLEGADGHNGWANSKAFEAAGITKDTPDPAKGSFARLADGTPSGALREEANGAISALLPAPTKDGVMGDIRRGMAFQNMQGMTAMVDASVTDSIYNEAFLDLAKDPALPLRMKLSFLPGKTWEDSFTTMETVDEHVAAVVKRRDAFRAVNAGRVDGDGIKIFVDGVAENFTAAVIEPYVNIPDGHDHHGVMNLTPEALTAFVTGVDKEGFNVLFHSLGDQAVRSALDAVENAEKVNGPRDRRHHLSHLEFVDPADIPRFKEIGAVANLQALWHFADTYITDLTLPHIKEDRQRWIYPAKSFKDAGVKLSWGSDWPVSTSDPFDSIEVAVTRQDPRDATSTPFIPEEALTVDDMIHALTINGAWIMGQDTVRGSLEEGKLADYIVVTADPYKVAPADISEIEVLETVVEGVTVYTKSN</sequence>
<dbReference type="PANTHER" id="PTHR22642">
    <property type="entry name" value="IMIDAZOLONEPROPIONASE"/>
    <property type="match status" value="1"/>
</dbReference>
<evidence type="ECO:0000313" key="3">
    <source>
        <dbReference type="Proteomes" id="UP001217500"/>
    </source>
</evidence>
<feature type="domain" description="Amidohydrolase 3" evidence="1">
    <location>
        <begin position="88"/>
        <end position="584"/>
    </location>
</feature>
<dbReference type="KEGG" id="gso:PH603_08405"/>
<name>A0AAE9XV47_9PROT</name>
<dbReference type="InterPro" id="IPR032466">
    <property type="entry name" value="Metal_Hydrolase"/>
</dbReference>
<dbReference type="EMBL" id="CP116805">
    <property type="protein sequence ID" value="WCL55776.1"/>
    <property type="molecule type" value="Genomic_DNA"/>
</dbReference>
<dbReference type="AlphaFoldDB" id="A0AAE9XV47"/>
<dbReference type="InterPro" id="IPR013108">
    <property type="entry name" value="Amidohydro_3"/>
</dbReference>
<dbReference type="InterPro" id="IPR033932">
    <property type="entry name" value="YtcJ-like"/>
</dbReference>
<dbReference type="Gene3D" id="3.10.310.70">
    <property type="match status" value="1"/>
</dbReference>
<dbReference type="Gene3D" id="3.20.20.140">
    <property type="entry name" value="Metal-dependent hydrolases"/>
    <property type="match status" value="1"/>
</dbReference>
<evidence type="ECO:0000259" key="1">
    <source>
        <dbReference type="Pfam" id="PF07969"/>
    </source>
</evidence>
<dbReference type="CDD" id="cd01300">
    <property type="entry name" value="YtcJ_like"/>
    <property type="match status" value="1"/>
</dbReference>
<dbReference type="SUPFAM" id="SSF51338">
    <property type="entry name" value="Composite domain of metallo-dependent hydrolases"/>
    <property type="match status" value="1"/>
</dbReference>
<dbReference type="InterPro" id="IPR011059">
    <property type="entry name" value="Metal-dep_hydrolase_composite"/>
</dbReference>
<evidence type="ECO:0000313" key="2">
    <source>
        <dbReference type="EMBL" id="WCL55776.1"/>
    </source>
</evidence>
<dbReference type="Gene3D" id="2.30.40.10">
    <property type="entry name" value="Urease, subunit C, domain 1"/>
    <property type="match status" value="1"/>
</dbReference>
<protein>
    <submittedName>
        <fullName evidence="2">Amidohydrolase</fullName>
    </submittedName>
</protein>
<dbReference type="PROSITE" id="PS51257">
    <property type="entry name" value="PROKAR_LIPOPROTEIN"/>
    <property type="match status" value="1"/>
</dbReference>
<dbReference type="GO" id="GO:0016810">
    <property type="term" value="F:hydrolase activity, acting on carbon-nitrogen (but not peptide) bonds"/>
    <property type="evidence" value="ECO:0007669"/>
    <property type="project" value="InterPro"/>
</dbReference>
<keyword evidence="3" id="KW-1185">Reference proteome</keyword>
<dbReference type="SUPFAM" id="SSF51556">
    <property type="entry name" value="Metallo-dependent hydrolases"/>
    <property type="match status" value="1"/>
</dbReference>
<dbReference type="RefSeq" id="WP_289505633.1">
    <property type="nucleotide sequence ID" value="NZ_CP116805.1"/>
</dbReference>
<proteinExistence type="predicted"/>
<dbReference type="Proteomes" id="UP001217500">
    <property type="component" value="Chromosome"/>
</dbReference>